<dbReference type="HOGENOM" id="CLU_2376196_0_0_1"/>
<dbReference type="InterPro" id="IPR043128">
    <property type="entry name" value="Rev_trsase/Diguanyl_cyclase"/>
</dbReference>
<proteinExistence type="predicted"/>
<dbReference type="EnsemblPlants" id="OB12G18120.1">
    <property type="protein sequence ID" value="OB12G18120.1"/>
    <property type="gene ID" value="OB12G18120"/>
</dbReference>
<keyword evidence="2" id="KW-1185">Reference proteome</keyword>
<reference evidence="1" key="2">
    <citation type="submission" date="2013-04" db="UniProtKB">
        <authorList>
            <consortium name="EnsemblPlants"/>
        </authorList>
    </citation>
    <scope>IDENTIFICATION</scope>
</reference>
<dbReference type="Gene3D" id="3.30.70.270">
    <property type="match status" value="1"/>
</dbReference>
<accession>J3NCV4</accession>
<evidence type="ECO:0000313" key="2">
    <source>
        <dbReference type="Proteomes" id="UP000006038"/>
    </source>
</evidence>
<name>J3NCV4_ORYBR</name>
<dbReference type="InterPro" id="IPR043502">
    <property type="entry name" value="DNA/RNA_pol_sf"/>
</dbReference>
<dbReference type="Gramene" id="OB12G18120.1">
    <property type="protein sequence ID" value="OB12G18120.1"/>
    <property type="gene ID" value="OB12G18120"/>
</dbReference>
<sequence length="95" mass="11456">METTRLNVRDKKFFRLVECYHCFIKGFSKIAKPLTQLLKDKPFKWIDKCEKSFQELKTKLTKIDRPLNQLLKKDFQVHTMPLCKGLDVFRCKMEE</sequence>
<organism evidence="1">
    <name type="scientific">Oryza brachyantha</name>
    <name type="common">malo sina</name>
    <dbReference type="NCBI Taxonomy" id="4533"/>
    <lineage>
        <taxon>Eukaryota</taxon>
        <taxon>Viridiplantae</taxon>
        <taxon>Streptophyta</taxon>
        <taxon>Embryophyta</taxon>
        <taxon>Tracheophyta</taxon>
        <taxon>Spermatophyta</taxon>
        <taxon>Magnoliopsida</taxon>
        <taxon>Liliopsida</taxon>
        <taxon>Poales</taxon>
        <taxon>Poaceae</taxon>
        <taxon>BOP clade</taxon>
        <taxon>Oryzoideae</taxon>
        <taxon>Oryzeae</taxon>
        <taxon>Oryzinae</taxon>
        <taxon>Oryza</taxon>
    </lineage>
</organism>
<evidence type="ECO:0000313" key="1">
    <source>
        <dbReference type="EnsemblPlants" id="OB12G18120.1"/>
    </source>
</evidence>
<dbReference type="Proteomes" id="UP000006038">
    <property type="component" value="Chromosome 12"/>
</dbReference>
<reference evidence="1" key="1">
    <citation type="journal article" date="2013" name="Nat. Commun.">
        <title>Whole-genome sequencing of Oryza brachyantha reveals mechanisms underlying Oryza genome evolution.</title>
        <authorList>
            <person name="Chen J."/>
            <person name="Huang Q."/>
            <person name="Gao D."/>
            <person name="Wang J."/>
            <person name="Lang Y."/>
            <person name="Liu T."/>
            <person name="Li B."/>
            <person name="Bai Z."/>
            <person name="Luis Goicoechea J."/>
            <person name="Liang C."/>
            <person name="Chen C."/>
            <person name="Zhang W."/>
            <person name="Sun S."/>
            <person name="Liao Y."/>
            <person name="Zhang X."/>
            <person name="Yang L."/>
            <person name="Song C."/>
            <person name="Wang M."/>
            <person name="Shi J."/>
            <person name="Liu G."/>
            <person name="Liu J."/>
            <person name="Zhou H."/>
            <person name="Zhou W."/>
            <person name="Yu Q."/>
            <person name="An N."/>
            <person name="Chen Y."/>
            <person name="Cai Q."/>
            <person name="Wang B."/>
            <person name="Liu B."/>
            <person name="Min J."/>
            <person name="Huang Y."/>
            <person name="Wu H."/>
            <person name="Li Z."/>
            <person name="Zhang Y."/>
            <person name="Yin Y."/>
            <person name="Song W."/>
            <person name="Jiang J."/>
            <person name="Jackson S.A."/>
            <person name="Wing R.A."/>
            <person name="Wang J."/>
            <person name="Chen M."/>
        </authorList>
    </citation>
    <scope>NUCLEOTIDE SEQUENCE [LARGE SCALE GENOMIC DNA]</scope>
    <source>
        <strain evidence="1">cv. IRGC 101232</strain>
    </source>
</reference>
<dbReference type="OMA" id="FRCKMEE"/>
<evidence type="ECO:0008006" key="3">
    <source>
        <dbReference type="Google" id="ProtNLM"/>
    </source>
</evidence>
<dbReference type="AlphaFoldDB" id="J3NCV4"/>
<protein>
    <recommendedName>
        <fullName evidence="3">Reverse transcriptase/retrotransposon-derived protein RNase H-like domain-containing protein</fullName>
    </recommendedName>
</protein>
<dbReference type="SUPFAM" id="SSF56672">
    <property type="entry name" value="DNA/RNA polymerases"/>
    <property type="match status" value="1"/>
</dbReference>